<dbReference type="SUPFAM" id="SSF158791">
    <property type="entry name" value="MgtE N-terminal domain-like"/>
    <property type="match status" value="1"/>
</dbReference>
<dbReference type="EMBL" id="SOEB01000021">
    <property type="protein sequence ID" value="TDX24897.1"/>
    <property type="molecule type" value="Genomic_DNA"/>
</dbReference>
<dbReference type="AlphaFoldDB" id="A0A4R8FNW9"/>
<sequence length="205" mass="21143">MTKSSRSKRASGAVLPVVAGLFLASGLIRFGDGTAQALAQELRGMAEDAAASGQGGTADHASAADPCPPPADIADLLNALKTRAAELDAREAELDDRAATLDIAGEEISRQMASLQAAEDSLKSTLALADQAAENDVARLTAVYESMKPEEASALFAQMDPEFAAGFLGRMRPDLAAAVMSGLDPNVAYSISVILAGRNARAPKE</sequence>
<organism evidence="2 3">
    <name type="scientific">Rhodovulum visakhapatnamense</name>
    <dbReference type="NCBI Taxonomy" id="364297"/>
    <lineage>
        <taxon>Bacteria</taxon>
        <taxon>Pseudomonadati</taxon>
        <taxon>Pseudomonadota</taxon>
        <taxon>Alphaproteobacteria</taxon>
        <taxon>Rhodobacterales</taxon>
        <taxon>Paracoccaceae</taxon>
        <taxon>Rhodovulum</taxon>
    </lineage>
</organism>
<accession>A0A4R8FNW9</accession>
<protein>
    <recommendedName>
        <fullName evidence="4">Flagellar motility protein MotE (MotC chaperone)</fullName>
    </recommendedName>
</protein>
<gene>
    <name evidence="2" type="ORF">EV657_12172</name>
</gene>
<dbReference type="RefSeq" id="WP_113670914.1">
    <property type="nucleotide sequence ID" value="NZ_SOEB01000021.1"/>
</dbReference>
<evidence type="ECO:0000313" key="3">
    <source>
        <dbReference type="Proteomes" id="UP000295484"/>
    </source>
</evidence>
<comment type="caution">
    <text evidence="2">The sequence shown here is derived from an EMBL/GenBank/DDBJ whole genome shotgun (WGS) entry which is preliminary data.</text>
</comment>
<evidence type="ECO:0000256" key="1">
    <source>
        <dbReference type="SAM" id="Coils"/>
    </source>
</evidence>
<keyword evidence="1" id="KW-0175">Coiled coil</keyword>
<evidence type="ECO:0000313" key="2">
    <source>
        <dbReference type="EMBL" id="TDX24897.1"/>
    </source>
</evidence>
<proteinExistence type="predicted"/>
<name>A0A4R8FNW9_9RHOB</name>
<evidence type="ECO:0008006" key="4">
    <source>
        <dbReference type="Google" id="ProtNLM"/>
    </source>
</evidence>
<dbReference type="Proteomes" id="UP000295484">
    <property type="component" value="Unassembled WGS sequence"/>
</dbReference>
<feature type="coiled-coil region" evidence="1">
    <location>
        <begin position="77"/>
        <end position="135"/>
    </location>
</feature>
<reference evidence="2 3" key="1">
    <citation type="submission" date="2019-03" db="EMBL/GenBank/DDBJ databases">
        <title>Genomic Encyclopedia of Type Strains, Phase IV (KMG-IV): sequencing the most valuable type-strain genomes for metagenomic binning, comparative biology and taxonomic classification.</title>
        <authorList>
            <person name="Goeker M."/>
        </authorList>
    </citation>
    <scope>NUCLEOTIDE SEQUENCE [LARGE SCALE GENOMIC DNA]</scope>
    <source>
        <strain evidence="2 3">JA181</strain>
    </source>
</reference>